<dbReference type="STRING" id="1333662.LPB303_09740"/>
<dbReference type="GO" id="GO:0003677">
    <property type="term" value="F:DNA binding"/>
    <property type="evidence" value="ECO:0007669"/>
    <property type="project" value="UniProtKB-UniRule"/>
</dbReference>
<evidence type="ECO:0000259" key="5">
    <source>
        <dbReference type="PROSITE" id="PS51898"/>
    </source>
</evidence>
<dbReference type="GO" id="GO:0006310">
    <property type="term" value="P:DNA recombination"/>
    <property type="evidence" value="ECO:0007669"/>
    <property type="project" value="UniProtKB-KW"/>
</dbReference>
<comment type="caution">
    <text evidence="7">The sequence shown here is derived from an EMBL/GenBank/DDBJ whole genome shotgun (WGS) entry which is preliminary data.</text>
</comment>
<evidence type="ECO:0000256" key="1">
    <source>
        <dbReference type="ARBA" id="ARBA00022908"/>
    </source>
</evidence>
<dbReference type="SUPFAM" id="SSF56349">
    <property type="entry name" value="DNA breaking-rejoining enzymes"/>
    <property type="match status" value="1"/>
</dbReference>
<dbReference type="InterPro" id="IPR044068">
    <property type="entry name" value="CB"/>
</dbReference>
<dbReference type="InterPro" id="IPR002104">
    <property type="entry name" value="Integrase_catalytic"/>
</dbReference>
<dbReference type="GO" id="GO:0015074">
    <property type="term" value="P:DNA integration"/>
    <property type="evidence" value="ECO:0007669"/>
    <property type="project" value="UniProtKB-KW"/>
</dbReference>
<evidence type="ECO:0000256" key="3">
    <source>
        <dbReference type="ARBA" id="ARBA00023172"/>
    </source>
</evidence>
<evidence type="ECO:0000259" key="6">
    <source>
        <dbReference type="PROSITE" id="PS51900"/>
    </source>
</evidence>
<evidence type="ECO:0000313" key="7">
    <source>
        <dbReference type="EMBL" id="OAD44933.1"/>
    </source>
</evidence>
<dbReference type="Pfam" id="PF00589">
    <property type="entry name" value="Phage_integrase"/>
    <property type="match status" value="1"/>
</dbReference>
<organism evidence="7 8">
    <name type="scientific">Polaribacter atrinae</name>
    <dbReference type="NCBI Taxonomy" id="1333662"/>
    <lineage>
        <taxon>Bacteria</taxon>
        <taxon>Pseudomonadati</taxon>
        <taxon>Bacteroidota</taxon>
        <taxon>Flavobacteriia</taxon>
        <taxon>Flavobacteriales</taxon>
        <taxon>Flavobacteriaceae</taxon>
    </lineage>
</organism>
<feature type="domain" description="Tyr recombinase" evidence="5">
    <location>
        <begin position="265"/>
        <end position="451"/>
    </location>
</feature>
<sequence>MHNIQEFLTFNSKIEHDLEHDLENKKQFSIPKIYSAKENLSKRWYVYFSFRCPKTGKLKRMQNIYGKANFYKTKEERLAILTSHRKNLLILLKKGYNPFGNNEELYNEINPPKEEKVVPKTAQKKTIEKIAKEIVLDKNIEEKPTDKRTTEYKKDINSLLINDAFEFALDLKAKVVKENTIYDYKRKSIHFTKWLAETKPEIKYISEINRQDLVSYLNSILLNTSARNHNNYRVELGSLFQVLKNNEYVKENYIIGIPILKTKPEKHKRFTEEKQIEIFNYLDKEDKIMSLFIKFVSYSLIRPVEICRLKIKDIDLENNTMQFKAKNSPLKTKIIPDILLKELPDLSKLDKETYLFSPNKFGDFWIATDNNRRDHFSKRFKIVKKHFQLDGDYTIYSFRHTFIFVLYNNLRKTKSPFEAKSELMLITGHKSMTSLEKYLRNIDAELPKDYSNLFSK</sequence>
<gene>
    <name evidence="7" type="ORF">LPB303_09740</name>
</gene>
<dbReference type="PROSITE" id="PS51898">
    <property type="entry name" value="TYR_RECOMBINASE"/>
    <property type="match status" value="1"/>
</dbReference>
<dbReference type="Gene3D" id="1.10.150.130">
    <property type="match status" value="1"/>
</dbReference>
<dbReference type="Proteomes" id="UP000076923">
    <property type="component" value="Unassembled WGS sequence"/>
</dbReference>
<feature type="domain" description="Core-binding (CB)" evidence="6">
    <location>
        <begin position="156"/>
        <end position="244"/>
    </location>
</feature>
<keyword evidence="3" id="KW-0233">DNA recombination</keyword>
<dbReference type="Gene3D" id="1.10.443.10">
    <property type="entry name" value="Intergrase catalytic core"/>
    <property type="match status" value="1"/>
</dbReference>
<dbReference type="InterPro" id="IPR011010">
    <property type="entry name" value="DNA_brk_join_enz"/>
</dbReference>
<dbReference type="PROSITE" id="PS51900">
    <property type="entry name" value="CB"/>
    <property type="match status" value="1"/>
</dbReference>
<dbReference type="InterPro" id="IPR013762">
    <property type="entry name" value="Integrase-like_cat_sf"/>
</dbReference>
<evidence type="ECO:0000313" key="8">
    <source>
        <dbReference type="Proteomes" id="UP000076923"/>
    </source>
</evidence>
<dbReference type="RefSeq" id="WP_068449841.1">
    <property type="nucleotide sequence ID" value="NZ_CANKUV010000017.1"/>
</dbReference>
<keyword evidence="8" id="KW-1185">Reference proteome</keyword>
<evidence type="ECO:0000256" key="4">
    <source>
        <dbReference type="PROSITE-ProRule" id="PRU01248"/>
    </source>
</evidence>
<keyword evidence="1" id="KW-0229">DNA integration</keyword>
<protein>
    <recommendedName>
        <fullName evidence="9">Integrase</fullName>
    </recommendedName>
</protein>
<dbReference type="AlphaFoldDB" id="A0A176TBL8"/>
<evidence type="ECO:0008006" key="9">
    <source>
        <dbReference type="Google" id="ProtNLM"/>
    </source>
</evidence>
<name>A0A176TBL8_9FLAO</name>
<evidence type="ECO:0000256" key="2">
    <source>
        <dbReference type="ARBA" id="ARBA00023125"/>
    </source>
</evidence>
<dbReference type="InterPro" id="IPR010998">
    <property type="entry name" value="Integrase_recombinase_N"/>
</dbReference>
<dbReference type="OrthoDB" id="9806835at2"/>
<keyword evidence="2 4" id="KW-0238">DNA-binding</keyword>
<reference evidence="7 8" key="1">
    <citation type="submission" date="2016-02" db="EMBL/GenBank/DDBJ databases">
        <title>Draft genome sequence of Polaribacter atrinae KACC17473.</title>
        <authorList>
            <person name="Shin S.-K."/>
            <person name="Yi H."/>
        </authorList>
    </citation>
    <scope>NUCLEOTIDE SEQUENCE [LARGE SCALE GENOMIC DNA]</scope>
    <source>
        <strain evidence="7 8">KACC 17473</strain>
    </source>
</reference>
<dbReference type="EMBL" id="LVWE01000033">
    <property type="protein sequence ID" value="OAD44933.1"/>
    <property type="molecule type" value="Genomic_DNA"/>
</dbReference>
<proteinExistence type="predicted"/>
<accession>A0A176TBL8</accession>